<feature type="chain" id="PRO_5043122495" evidence="2">
    <location>
        <begin position="24"/>
        <end position="339"/>
    </location>
</feature>
<feature type="compositionally biased region" description="Polar residues" evidence="1">
    <location>
        <begin position="201"/>
        <end position="213"/>
    </location>
</feature>
<dbReference type="EMBL" id="UXUI01007250">
    <property type="protein sequence ID" value="VDD86531.1"/>
    <property type="molecule type" value="Genomic_DNA"/>
</dbReference>
<feature type="region of interest" description="Disordered" evidence="1">
    <location>
        <begin position="201"/>
        <end position="220"/>
    </location>
</feature>
<dbReference type="WBParaSite" id="EVEC_0000196601-mRNA-1">
    <property type="protein sequence ID" value="EVEC_0000196601-mRNA-1"/>
    <property type="gene ID" value="EVEC_0000196601"/>
</dbReference>
<accession>A0A0N4UWT4</accession>
<gene>
    <name evidence="3" type="ORF">EVEC_LOCUS1674</name>
</gene>
<dbReference type="Proteomes" id="UP000274131">
    <property type="component" value="Unassembled WGS sequence"/>
</dbReference>
<evidence type="ECO:0000313" key="4">
    <source>
        <dbReference type="Proteomes" id="UP000274131"/>
    </source>
</evidence>
<evidence type="ECO:0000256" key="1">
    <source>
        <dbReference type="SAM" id="MobiDB-lite"/>
    </source>
</evidence>
<keyword evidence="4" id="KW-1185">Reference proteome</keyword>
<proteinExistence type="predicted"/>
<protein>
    <submittedName>
        <fullName evidence="5">EB domain-containing protein</fullName>
    </submittedName>
</protein>
<reference evidence="3 4" key="2">
    <citation type="submission" date="2018-10" db="EMBL/GenBank/DDBJ databases">
        <authorList>
            <consortium name="Pathogen Informatics"/>
        </authorList>
    </citation>
    <scope>NUCLEOTIDE SEQUENCE [LARGE SCALE GENOMIC DNA]</scope>
</reference>
<reference evidence="5" key="1">
    <citation type="submission" date="2017-02" db="UniProtKB">
        <authorList>
            <consortium name="WormBaseParasite"/>
        </authorList>
    </citation>
    <scope>IDENTIFICATION</scope>
</reference>
<organism evidence="5">
    <name type="scientific">Enterobius vermicularis</name>
    <name type="common">Human pinworm</name>
    <dbReference type="NCBI Taxonomy" id="51028"/>
    <lineage>
        <taxon>Eukaryota</taxon>
        <taxon>Metazoa</taxon>
        <taxon>Ecdysozoa</taxon>
        <taxon>Nematoda</taxon>
        <taxon>Chromadorea</taxon>
        <taxon>Rhabditida</taxon>
        <taxon>Spirurina</taxon>
        <taxon>Oxyuridomorpha</taxon>
        <taxon>Oxyuroidea</taxon>
        <taxon>Oxyuridae</taxon>
        <taxon>Enterobius</taxon>
    </lineage>
</organism>
<dbReference type="AlphaFoldDB" id="A0A0N4UWT4"/>
<name>A0A0N4UWT4_ENTVE</name>
<evidence type="ECO:0000256" key="2">
    <source>
        <dbReference type="SAM" id="SignalP"/>
    </source>
</evidence>
<feature type="signal peptide" evidence="2">
    <location>
        <begin position="1"/>
        <end position="23"/>
    </location>
</feature>
<dbReference type="OrthoDB" id="5858987at2759"/>
<sequence length="339" mass="38133">MINLYCLLLLLLLLTIISNTVICHSPASEAKPSKKLANGTADRLKLPVSDKITLLQYNTATADGTGSGYGMTSNIRGKKDVYKSKKSLLKVELNLSVLQDKDDKTILIKKKRKRYRRLRKEMKKIKSFLDANKGARKGSFIKGAKLEKCRANCDWRKRFSIKWKRLNARVKKLEAWRRNNSNKKSIKDFAKVFGRLNNNSKGAAVHSSSSNNNRAKKGSKKLVLADETSVEKRHNLDVLFSSVNQSLNGDSGRPCKAHQDCKAGLCCHQLSENTSAANQQCISYQLRENEYCKDTCQCEAHLHCILNNNDSTSTSNTVGSEPQVWIHTQASYLDKTLLH</sequence>
<evidence type="ECO:0000313" key="3">
    <source>
        <dbReference type="EMBL" id="VDD86531.1"/>
    </source>
</evidence>
<evidence type="ECO:0000313" key="5">
    <source>
        <dbReference type="WBParaSite" id="EVEC_0000196601-mRNA-1"/>
    </source>
</evidence>
<keyword evidence="2" id="KW-0732">Signal</keyword>